<dbReference type="Pfam" id="PF16344">
    <property type="entry name" value="FecR_C"/>
    <property type="match status" value="1"/>
</dbReference>
<dbReference type="InterPro" id="IPR012373">
    <property type="entry name" value="Ferrdict_sens_TM"/>
</dbReference>
<dbReference type="EMBL" id="FOQO01000005">
    <property type="protein sequence ID" value="SFI65838.1"/>
    <property type="molecule type" value="Genomic_DNA"/>
</dbReference>
<reference evidence="4 5" key="1">
    <citation type="submission" date="2016-10" db="EMBL/GenBank/DDBJ databases">
        <authorList>
            <person name="de Groot N.N."/>
        </authorList>
    </citation>
    <scope>NUCLEOTIDE SEQUENCE [LARGE SCALE GENOMIC DNA]</scope>
    <source>
        <strain evidence="4 5">RK1</strain>
    </source>
</reference>
<dbReference type="GO" id="GO:0016989">
    <property type="term" value="F:sigma factor antagonist activity"/>
    <property type="evidence" value="ECO:0007669"/>
    <property type="project" value="TreeGrafter"/>
</dbReference>
<protein>
    <submittedName>
        <fullName evidence="4">FecR family protein</fullName>
    </submittedName>
</protein>
<evidence type="ECO:0000313" key="5">
    <source>
        <dbReference type="Proteomes" id="UP000198670"/>
    </source>
</evidence>
<dbReference type="InterPro" id="IPR032508">
    <property type="entry name" value="FecR_C"/>
</dbReference>
<sequence>MNENRLQLLLKKYVDNTITRKDCHELLEYLDTTDTSFVSSAIDEALQTANEQTAFEPDRQKHVYDQLLAEIQERQLTPSPIRPTKKHFLFSFVKVAAVLVAAIAVGSWLYNGKQLDRANLQSNTTRDSILLPDRNQAILTLADGSTILLDDAANGILAQESGIEITKTEDGSVFYKTVDNSNQSNTLKYNTFSTPKGSTYRILLPDGTKVWLNTGSSIRYPVVFPHDKRTVSISGEAYFEVAHDASKPFFLDANGSTIQVLGTHFNVSAYVDEKQTTTTLVEGSVNVSKNGNNITLKPGQQAVVDEATGAIHRSAADVRSAIAWKNGYFRFDNESIEDIIEKISRWYDIEAVEYEGQFDDRFSGTFQRSKNVAQLFSHLEKLAPIHFEIRERRVVVMK</sequence>
<keyword evidence="5" id="KW-1185">Reference proteome</keyword>
<feature type="transmembrane region" description="Helical" evidence="1">
    <location>
        <begin position="88"/>
        <end position="110"/>
    </location>
</feature>
<keyword evidence="1" id="KW-0472">Membrane</keyword>
<feature type="domain" description="FecR protein" evidence="2">
    <location>
        <begin position="191"/>
        <end position="286"/>
    </location>
</feature>
<dbReference type="RefSeq" id="WP_090626707.1">
    <property type="nucleotide sequence ID" value="NZ_FOQO01000005.1"/>
</dbReference>
<dbReference type="Proteomes" id="UP000198670">
    <property type="component" value="Unassembled WGS sequence"/>
</dbReference>
<dbReference type="InterPro" id="IPR006860">
    <property type="entry name" value="FecR"/>
</dbReference>
<evidence type="ECO:0000313" key="4">
    <source>
        <dbReference type="EMBL" id="SFI65838.1"/>
    </source>
</evidence>
<dbReference type="FunFam" id="2.60.120.1440:FF:000001">
    <property type="entry name" value="Putative anti-sigma factor"/>
    <property type="match status" value="1"/>
</dbReference>
<dbReference type="OrthoDB" id="1099963at2"/>
<dbReference type="AlphaFoldDB" id="A0A1I3K0H6"/>
<proteinExistence type="predicted"/>
<dbReference type="Gene3D" id="2.60.120.1440">
    <property type="match status" value="1"/>
</dbReference>
<keyword evidence="1" id="KW-0812">Transmembrane</keyword>
<dbReference type="Gene3D" id="3.55.50.30">
    <property type="match status" value="1"/>
</dbReference>
<organism evidence="4 5">
    <name type="scientific">Parapedobacter indicus</name>
    <dbReference type="NCBI Taxonomy" id="1477437"/>
    <lineage>
        <taxon>Bacteria</taxon>
        <taxon>Pseudomonadati</taxon>
        <taxon>Bacteroidota</taxon>
        <taxon>Sphingobacteriia</taxon>
        <taxon>Sphingobacteriales</taxon>
        <taxon>Sphingobacteriaceae</taxon>
        <taxon>Parapedobacter</taxon>
    </lineage>
</organism>
<keyword evidence="1" id="KW-1133">Transmembrane helix</keyword>
<feature type="domain" description="Protein FecR C-terminal" evidence="3">
    <location>
        <begin position="328"/>
        <end position="396"/>
    </location>
</feature>
<dbReference type="Pfam" id="PF04773">
    <property type="entry name" value="FecR"/>
    <property type="match status" value="1"/>
</dbReference>
<evidence type="ECO:0000259" key="2">
    <source>
        <dbReference type="Pfam" id="PF04773"/>
    </source>
</evidence>
<gene>
    <name evidence="4" type="ORF">SAMN05444682_10547</name>
</gene>
<accession>A0A1I3K0H6</accession>
<name>A0A1I3K0H6_9SPHI</name>
<dbReference type="PANTHER" id="PTHR30273">
    <property type="entry name" value="PERIPLASMIC SIGNAL SENSOR AND SIGMA FACTOR ACTIVATOR FECR-RELATED"/>
    <property type="match status" value="1"/>
</dbReference>
<evidence type="ECO:0000259" key="3">
    <source>
        <dbReference type="Pfam" id="PF16344"/>
    </source>
</evidence>
<dbReference type="STRING" id="1477437.SAMN05444682_10547"/>
<evidence type="ECO:0000256" key="1">
    <source>
        <dbReference type="SAM" id="Phobius"/>
    </source>
</evidence>
<dbReference type="PANTHER" id="PTHR30273:SF2">
    <property type="entry name" value="PROTEIN FECR"/>
    <property type="match status" value="1"/>
</dbReference>